<sequence length="1778" mass="191545">MFLSFLDDTPSSSFYVNANYEECSSDAGDGGNSIFIKSNDFGLLIMDNIIDDPLNSSLYYGQLTHTESVPFSLFGFRNPSASTVYVYAEEGASDTDDCSATPCRSLAHAYALLRHDEEITIFLKANPSLSQSLSIRSTNSIATFQGFGPDTTTVTVSNEARFHVEGHLWLDTMNIESSTILMNSLVYAPASAEAAKIYAGNCNFTIQMGYSAIFVIESATSFEMQSCIFPSYARFSEGPAVLDLTSKKDMKVSLNDTSLTTNSSSPHSPLAIVVQSAKNVIFSDVDFQVNLTFSDSDSQPYFILKGSFVEGDVEKVFKGVLDQEADDSAKYWGIRSGDSRPLKAILAGNQTKLVDVVFVSQPAGSGETGTMDDPIGTLQTAFEKFPNIIYVKSNIDADVGEIMTDSPLSVIGLNDTVPPQITGTLHIHFETPLVLKNLAFPTAGLTFSAYGDELVLDSCIFGTLNTILNPSAQLFTDSTDLESFTVKGCSFSSLSVGSSILEFTVSHTYEAIIGHPQMKTVFQHISGGVCLDVDVVDGTFLLQHTHFVECSAAQDGNGAALNLFIQYGEATIKACLFHRNRANLGGALFIDTNGFDNAQMTLVISDGDDPLHTPLKFIDCSAQSGNNIYIVSTQYVLDNDTLAFDPTPMKSNDYILVIRCHHANESKPKQIFITDTSTWTEPISLSKSNGLYSIQRSGTDVTSLRLSNEKYETEHGVDPPRGFISLDTTIRILMLTICIPQQTFPSPFIFVASEGNLELSSVAVTAMQSTAPTSFGYSSFIHSEGIFKLTGTSTVSELLNFGDKTAFVIVGKSFSFECHSDPGKRGRVASRSTTATDIFEISVQYENTVFINHIDFVGSANGVSHRVLTGKSEMTLELLNCSFTHFTKLPGLSEDEDGGVLYFHKKVHLTLIRCSFSSISSNGRGGVIFAQDLYSFNVTDSSFDICSSGGNGGCLHIAYPDTSSGAAFVFQATFQECSCGSGKNGSWAHFTEMPASPQLVPDNWPITDNSMTRDSTNHFTATVTTSGVESTIDLIDFLFPPQLETVYVSGNAEPTGAGCGDKDNPCTTVDSGFVRLDTSNPCSIIIQKTTTIIGPLEVEWNLTISPPGSDSVDVQVISDPERNVQHAFQFSKGDSSINHLDFRMFDENILSQAVFGISGTEVSLSIESCQFLSLVTYNFIFEQASGNLSITKSNFTGVTKDPQYAPDHGTLVSAQLSQSDSLKLEALRVTSANLVNTQGGFYFGFVVQFEKQTDPSFLFKDITLIEPEESTLGSLHFLVIVGKCGKERMVVDGPVGVSQDGENTENCGYFDNLCQTLYYSVEVAFNTTDPSVAIQGRVDLGYITKLGSKLTIQGRDQNAAVDFSNVNSLSVSGQPAVITINTLEIALTPTFQAEMAVMLSNKASLALNNVKFSISAAEPITFFHSDDSSLSLIDVTMNPPNPQLVNQFLLSLKGQLSIAGSTFNNIQSPSTQQTAPFALVAQSQPSSFSIGSTAARTTFSNFQGAQMGGALFFRIDHDQSSVSIINTAFQNCQATTAGGAVFILYVVEVDPSQLLVSASFSKCSLTDTTANGQWMFVVAPAIEGFVTNDQWKETLKSMDRNNHMQMIWCEAPSMDAPTESISLLDLLMLPVDADEIFVNNGSSFTGTECGSTPATACLTIDLAVSQMKTDASEIVIVGEGRLGKGIGVFGGYFGLRGESSSKTQLKVNGKGYGQTDGMIGGMDSAELSISNLRLTELASSDGLTGLSGSGSWDRKFVSCDCGGHDESNTIQFECISVG</sequence>
<name>A0ABQ9Y8G4_9EUKA</name>
<evidence type="ECO:0000313" key="1">
    <source>
        <dbReference type="EMBL" id="KAK2960057.1"/>
    </source>
</evidence>
<proteinExistence type="predicted"/>
<gene>
    <name evidence="1" type="ORF">BLNAU_4940</name>
</gene>
<keyword evidence="2" id="KW-1185">Reference proteome</keyword>
<accession>A0ABQ9Y8G4</accession>
<organism evidence="1 2">
    <name type="scientific">Blattamonas nauphoetae</name>
    <dbReference type="NCBI Taxonomy" id="2049346"/>
    <lineage>
        <taxon>Eukaryota</taxon>
        <taxon>Metamonada</taxon>
        <taxon>Preaxostyla</taxon>
        <taxon>Oxymonadida</taxon>
        <taxon>Blattamonas</taxon>
    </lineage>
</organism>
<dbReference type="EMBL" id="JARBJD010000025">
    <property type="protein sequence ID" value="KAK2960057.1"/>
    <property type="molecule type" value="Genomic_DNA"/>
</dbReference>
<evidence type="ECO:0000313" key="2">
    <source>
        <dbReference type="Proteomes" id="UP001281761"/>
    </source>
</evidence>
<protein>
    <submittedName>
        <fullName evidence="1">Uncharacterized protein</fullName>
    </submittedName>
</protein>
<comment type="caution">
    <text evidence="1">The sequence shown here is derived from an EMBL/GenBank/DDBJ whole genome shotgun (WGS) entry which is preliminary data.</text>
</comment>
<dbReference type="Proteomes" id="UP001281761">
    <property type="component" value="Unassembled WGS sequence"/>
</dbReference>
<reference evidence="1 2" key="1">
    <citation type="journal article" date="2022" name="bioRxiv">
        <title>Genomics of Preaxostyla Flagellates Illuminates Evolutionary Transitions and the Path Towards Mitochondrial Loss.</title>
        <authorList>
            <person name="Novak L.V.F."/>
            <person name="Treitli S.C."/>
            <person name="Pyrih J."/>
            <person name="Halakuc P."/>
            <person name="Pipaliya S.V."/>
            <person name="Vacek V."/>
            <person name="Brzon O."/>
            <person name="Soukal P."/>
            <person name="Eme L."/>
            <person name="Dacks J.B."/>
            <person name="Karnkowska A."/>
            <person name="Elias M."/>
            <person name="Hampl V."/>
        </authorList>
    </citation>
    <scope>NUCLEOTIDE SEQUENCE [LARGE SCALE GENOMIC DNA]</scope>
    <source>
        <strain evidence="1">NAU3</strain>
        <tissue evidence="1">Gut</tissue>
    </source>
</reference>